<evidence type="ECO:0000313" key="3">
    <source>
        <dbReference type="EMBL" id="RIA21437.1"/>
    </source>
</evidence>
<gene>
    <name evidence="3" type="ORF">DFO61_3860</name>
</gene>
<dbReference type="RefSeq" id="WP_137010821.1">
    <property type="nucleotide sequence ID" value="NZ_QXDA01000005.1"/>
</dbReference>
<sequence length="249" mass="28293">MTISNLWKAALGAATMLAAIVTVFSAFKKEDSQAYVDVYTRSYTYNIPPSYSQLANEVHELTDYMNIYDEIEKALPGRLSHQDQLDISKNLSKKINKLWSGAYSDGLSSLDGFSYIKIYSSGSTAAKNPVLDLPKDSITFVRYSDNSTSEHIGERRIKLKDLYNSDLVEVWSWYKSSLNNDETSRIRLKHDTGISYSRTPVEVWGSKAQWYAENHRLIEPALLVLGFFTLIFFSSFIVDALYKGEKTNN</sequence>
<protein>
    <submittedName>
        <fullName evidence="3">Uncharacterized protein</fullName>
    </submittedName>
</protein>
<feature type="signal peptide" evidence="2">
    <location>
        <begin position="1"/>
        <end position="28"/>
    </location>
</feature>
<dbReference type="Proteomes" id="UP000265836">
    <property type="component" value="Unassembled WGS sequence"/>
</dbReference>
<organism evidence="3 4">
    <name type="scientific">Ectopseudomonas oleovorans</name>
    <name type="common">Pseudomonas oleovorans</name>
    <dbReference type="NCBI Taxonomy" id="301"/>
    <lineage>
        <taxon>Bacteria</taxon>
        <taxon>Pseudomonadati</taxon>
        <taxon>Pseudomonadota</taxon>
        <taxon>Gammaproteobacteria</taxon>
        <taxon>Pseudomonadales</taxon>
        <taxon>Pseudomonadaceae</taxon>
        <taxon>Ectopseudomonas</taxon>
    </lineage>
</organism>
<evidence type="ECO:0000256" key="1">
    <source>
        <dbReference type="SAM" id="Phobius"/>
    </source>
</evidence>
<dbReference type="EMBL" id="QXDA01000005">
    <property type="protein sequence ID" value="RIA21437.1"/>
    <property type="molecule type" value="Genomic_DNA"/>
</dbReference>
<reference evidence="3 4" key="1">
    <citation type="submission" date="2018-08" db="EMBL/GenBank/DDBJ databases">
        <title>Genome sequencing of rice bacterial endophytes.</title>
        <authorList>
            <person name="Venturi V."/>
        </authorList>
    </citation>
    <scope>NUCLEOTIDE SEQUENCE [LARGE SCALE GENOMIC DNA]</scope>
    <source>
        <strain evidence="3 4">E1205</strain>
    </source>
</reference>
<feature type="transmembrane region" description="Helical" evidence="1">
    <location>
        <begin position="221"/>
        <end position="242"/>
    </location>
</feature>
<accession>A0A397MFA2</accession>
<keyword evidence="1" id="KW-0472">Membrane</keyword>
<keyword evidence="2" id="KW-0732">Signal</keyword>
<feature type="chain" id="PRO_5017372887" evidence="2">
    <location>
        <begin position="29"/>
        <end position="249"/>
    </location>
</feature>
<keyword evidence="1" id="KW-0812">Transmembrane</keyword>
<keyword evidence="1" id="KW-1133">Transmembrane helix</keyword>
<proteinExistence type="predicted"/>
<name>A0A397MFA2_ECTOL</name>
<evidence type="ECO:0000256" key="2">
    <source>
        <dbReference type="SAM" id="SignalP"/>
    </source>
</evidence>
<dbReference type="AlphaFoldDB" id="A0A397MFA2"/>
<evidence type="ECO:0000313" key="4">
    <source>
        <dbReference type="Proteomes" id="UP000265836"/>
    </source>
</evidence>
<comment type="caution">
    <text evidence="3">The sequence shown here is derived from an EMBL/GenBank/DDBJ whole genome shotgun (WGS) entry which is preliminary data.</text>
</comment>